<evidence type="ECO:0000256" key="1">
    <source>
        <dbReference type="SAM" id="SignalP"/>
    </source>
</evidence>
<dbReference type="OrthoDB" id="420668at2759"/>
<protein>
    <submittedName>
        <fullName evidence="2">DNAJB8 protein</fullName>
    </submittedName>
</protein>
<gene>
    <name evidence="2" type="primary">DNAJB8</name>
    <name evidence="2" type="ORF">SNAT2548_LOCUS7543</name>
</gene>
<name>A0A812JRP4_9DINO</name>
<dbReference type="AlphaFoldDB" id="A0A812JRP4"/>
<evidence type="ECO:0000313" key="3">
    <source>
        <dbReference type="Proteomes" id="UP000604046"/>
    </source>
</evidence>
<accession>A0A812JRP4</accession>
<proteinExistence type="predicted"/>
<dbReference type="EMBL" id="CAJNDS010000524">
    <property type="protein sequence ID" value="CAE7215303.1"/>
    <property type="molecule type" value="Genomic_DNA"/>
</dbReference>
<keyword evidence="1" id="KW-0732">Signal</keyword>
<organism evidence="2 3">
    <name type="scientific">Symbiodinium natans</name>
    <dbReference type="NCBI Taxonomy" id="878477"/>
    <lineage>
        <taxon>Eukaryota</taxon>
        <taxon>Sar</taxon>
        <taxon>Alveolata</taxon>
        <taxon>Dinophyceae</taxon>
        <taxon>Suessiales</taxon>
        <taxon>Symbiodiniaceae</taxon>
        <taxon>Symbiodinium</taxon>
    </lineage>
</organism>
<reference evidence="2" key="1">
    <citation type="submission" date="2021-02" db="EMBL/GenBank/DDBJ databases">
        <authorList>
            <person name="Dougan E. K."/>
            <person name="Rhodes N."/>
            <person name="Thang M."/>
            <person name="Chan C."/>
        </authorList>
    </citation>
    <scope>NUCLEOTIDE SEQUENCE</scope>
</reference>
<evidence type="ECO:0000313" key="2">
    <source>
        <dbReference type="EMBL" id="CAE7215303.1"/>
    </source>
</evidence>
<feature type="chain" id="PRO_5032456472" evidence="1">
    <location>
        <begin position="19"/>
        <end position="642"/>
    </location>
</feature>
<sequence length="642" mass="70087">MLFLFLFLAAVQVPLSTAMLFGPSLFCFSVIGQRQADLLSNLFLEGIGLFGCDEYMLFSSLPAEELFKNSMSAHPTWPTSGPVVHLLSHSVDMPLSMAAVREVWHRVSEDGRYKRFNWILKMDPETVFHPDRLRDILSLHCSHSDCDAMALQNGEVIPGAMQALTKAAVAKLAKNQLDDCEDEAADSADAEVQCLQKSLHKSDVKLVKEPSLFKDFSTSHSMRICTLSLGSFWPFLAWPDYMTCMGQAGYSVQPDAPSNPSQVSWTRDVLQQGYYVRPTMFCWVLVQHKGEEPELLKWQRQRDLGIFACDGWMIVSNASAREVLPAEAWHTHISIIHGNTTGGRTFRTVHGKLISEPADAGVYAKAWEAVFEEGSYRSFDWVLKLDVGVVVVPERLRSALNALCQPSACGSKIVHNFGGDLLGPVEAMSAKAASTMAAGMHTCTTAAKWEMQPEYRWLSSCVSTLGIGAVRSALLLSDHKALPRPCDTVHGCFSPFMNLGYHALCLKQSGYYYIAPPPTTTLTRTSTSTSVTSTSATFTTSTVSTTTVTSTVPKVAPMSIFAFEGRSFQKKLPVWVITAENEQRGIPFALEIGAALLAMIAIPSLGCMLCRRSAAPAATSRDEPQDTAEALLTGPAGQAGGV</sequence>
<keyword evidence="3" id="KW-1185">Reference proteome</keyword>
<feature type="signal peptide" evidence="1">
    <location>
        <begin position="1"/>
        <end position="18"/>
    </location>
</feature>
<dbReference type="Proteomes" id="UP000604046">
    <property type="component" value="Unassembled WGS sequence"/>
</dbReference>
<comment type="caution">
    <text evidence="2">The sequence shown here is derived from an EMBL/GenBank/DDBJ whole genome shotgun (WGS) entry which is preliminary data.</text>
</comment>